<gene>
    <name evidence="1" type="ORF">FU839_11125</name>
</gene>
<evidence type="ECO:0000313" key="2">
    <source>
        <dbReference type="Proteomes" id="UP000321814"/>
    </source>
</evidence>
<proteinExistence type="predicted"/>
<keyword evidence="2" id="KW-1185">Reference proteome</keyword>
<dbReference type="AlphaFoldDB" id="A0A5C8LTA9"/>
<protein>
    <submittedName>
        <fullName evidence="1">Uncharacterized protein</fullName>
    </submittedName>
</protein>
<comment type="caution">
    <text evidence="1">The sequence shown here is derived from an EMBL/GenBank/DDBJ whole genome shotgun (WGS) entry which is preliminary data.</text>
</comment>
<dbReference type="Proteomes" id="UP000321814">
    <property type="component" value="Unassembled WGS sequence"/>
</dbReference>
<reference evidence="1 2" key="1">
    <citation type="submission" date="2019-08" db="EMBL/GenBank/DDBJ databases">
        <title>Draft genome analysis of Rheinheimera tangshanensis isolated from the roots of fresh rice plants (Oryza sativa).</title>
        <authorList>
            <person name="Yu Q."/>
            <person name="Qi Y."/>
            <person name="Zhang H."/>
            <person name="Pu J."/>
        </authorList>
    </citation>
    <scope>NUCLEOTIDE SEQUENCE [LARGE SCALE GENOMIC DNA]</scope>
    <source>
        <strain evidence="1 2">JA3-B52</strain>
    </source>
</reference>
<organism evidence="1 2">
    <name type="scientific">Rheinheimera tangshanensis</name>
    <dbReference type="NCBI Taxonomy" id="400153"/>
    <lineage>
        <taxon>Bacteria</taxon>
        <taxon>Pseudomonadati</taxon>
        <taxon>Pseudomonadota</taxon>
        <taxon>Gammaproteobacteria</taxon>
        <taxon>Chromatiales</taxon>
        <taxon>Chromatiaceae</taxon>
        <taxon>Rheinheimera</taxon>
    </lineage>
</organism>
<accession>A0A5C8LTA9</accession>
<sequence>MEVSIEIETERFNKRGQSINGCKHCCNALDVKLRKKTPDLKSYLCQQD</sequence>
<dbReference type="EMBL" id="VRLR01000006">
    <property type="protein sequence ID" value="TXK80591.1"/>
    <property type="molecule type" value="Genomic_DNA"/>
</dbReference>
<evidence type="ECO:0000313" key="1">
    <source>
        <dbReference type="EMBL" id="TXK80591.1"/>
    </source>
</evidence>
<name>A0A5C8LTA9_9GAMM</name>